<keyword evidence="6" id="KW-0472">Membrane</keyword>
<sequence length="128" mass="14744">MAVICPVITYYFASYLRLLPRNCKFNYGFIFYCFWLVQEILKSSFTVIKIIWSRQLNITPSFEWVEFKDSAFNDMGLVVYGNSITLTPGTVTVDTTDGMLLVHALEQSSINDLHKGEMAHRINKIVSF</sequence>
<comment type="similarity">
    <text evidence="2">Belongs to the CPA3 antiporters (TC 2.A.63) subunit E family.</text>
</comment>
<dbReference type="PANTHER" id="PTHR34584:SF1">
    <property type="entry name" value="NA(+)_H(+) ANTIPORTER SUBUNIT E1"/>
    <property type="match status" value="1"/>
</dbReference>
<proteinExistence type="inferred from homology"/>
<dbReference type="Proteomes" id="UP001326613">
    <property type="component" value="Chromosome"/>
</dbReference>
<keyword evidence="4" id="KW-0812">Transmembrane</keyword>
<dbReference type="NCBIfam" id="NF005131">
    <property type="entry name" value="PRK06580.1"/>
    <property type="match status" value="1"/>
</dbReference>
<accession>A0ABZ0UX91</accession>
<evidence type="ECO:0000256" key="6">
    <source>
        <dbReference type="ARBA" id="ARBA00023136"/>
    </source>
</evidence>
<dbReference type="Pfam" id="PF01899">
    <property type="entry name" value="MNHE"/>
    <property type="match status" value="1"/>
</dbReference>
<evidence type="ECO:0000313" key="8">
    <source>
        <dbReference type="Proteomes" id="UP001326613"/>
    </source>
</evidence>
<protein>
    <submittedName>
        <fullName evidence="7">MnhE-like Na(+)/H(+) antiporter subunit E</fullName>
    </submittedName>
</protein>
<keyword evidence="8" id="KW-1185">Reference proteome</keyword>
<gene>
    <name evidence="7" type="ORF">Trichorick_00573</name>
</gene>
<organism evidence="7 8">
    <name type="scientific">Candidatus Trichorickettsia mobilis</name>
    <dbReference type="NCBI Taxonomy" id="1346319"/>
    <lineage>
        <taxon>Bacteria</taxon>
        <taxon>Pseudomonadati</taxon>
        <taxon>Pseudomonadota</taxon>
        <taxon>Alphaproteobacteria</taxon>
        <taxon>Rickettsiales</taxon>
        <taxon>Rickettsiaceae</taxon>
        <taxon>Rickettsieae</taxon>
        <taxon>Candidatus Trichorickettsia</taxon>
    </lineage>
</organism>
<dbReference type="PANTHER" id="PTHR34584">
    <property type="entry name" value="NA(+)/H(+) ANTIPORTER SUBUNIT E1"/>
    <property type="match status" value="1"/>
</dbReference>
<dbReference type="EMBL" id="CP112932">
    <property type="protein sequence ID" value="WPY00689.1"/>
    <property type="molecule type" value="Genomic_DNA"/>
</dbReference>
<evidence type="ECO:0000256" key="4">
    <source>
        <dbReference type="ARBA" id="ARBA00022692"/>
    </source>
</evidence>
<keyword evidence="3" id="KW-1003">Cell membrane</keyword>
<dbReference type="InterPro" id="IPR002758">
    <property type="entry name" value="Cation_antiport_E"/>
</dbReference>
<reference evidence="7 8" key="1">
    <citation type="submission" date="2022-10" db="EMBL/GenBank/DDBJ databases">
        <title>Host association and intracellularity evolved multiple times independently in the Rickettsiales.</title>
        <authorList>
            <person name="Castelli M."/>
            <person name="Nardi T."/>
            <person name="Gammuto L."/>
            <person name="Bellinzona G."/>
            <person name="Sabaneyeva E."/>
            <person name="Potekhin A."/>
            <person name="Serra V."/>
            <person name="Petroni G."/>
            <person name="Sassera D."/>
        </authorList>
    </citation>
    <scope>NUCLEOTIDE SEQUENCE [LARGE SCALE GENOMIC DNA]</scope>
    <source>
        <strain evidence="7 8">Kr 154-4</strain>
    </source>
</reference>
<evidence type="ECO:0000256" key="2">
    <source>
        <dbReference type="ARBA" id="ARBA00006228"/>
    </source>
</evidence>
<comment type="subcellular location">
    <subcellularLocation>
        <location evidence="1">Cell membrane</location>
        <topology evidence="1">Multi-pass membrane protein</topology>
    </subcellularLocation>
</comment>
<evidence type="ECO:0000313" key="7">
    <source>
        <dbReference type="EMBL" id="WPY00689.1"/>
    </source>
</evidence>
<name>A0ABZ0UX91_9RICK</name>
<evidence type="ECO:0000256" key="3">
    <source>
        <dbReference type="ARBA" id="ARBA00022475"/>
    </source>
</evidence>
<evidence type="ECO:0000256" key="5">
    <source>
        <dbReference type="ARBA" id="ARBA00022989"/>
    </source>
</evidence>
<keyword evidence="5" id="KW-1133">Transmembrane helix</keyword>
<evidence type="ECO:0000256" key="1">
    <source>
        <dbReference type="ARBA" id="ARBA00004651"/>
    </source>
</evidence>